<dbReference type="Gene3D" id="1.25.40.20">
    <property type="entry name" value="Ankyrin repeat-containing domain"/>
    <property type="match status" value="3"/>
</dbReference>
<evidence type="ECO:0000256" key="1">
    <source>
        <dbReference type="ARBA" id="ARBA00022737"/>
    </source>
</evidence>
<feature type="repeat" description="ANK" evidence="3">
    <location>
        <begin position="973"/>
        <end position="1005"/>
    </location>
</feature>
<evidence type="ECO:0000259" key="4">
    <source>
        <dbReference type="PROSITE" id="PS50172"/>
    </source>
</evidence>
<organism evidence="5 6">
    <name type="scientific">Tritrichomonas musculus</name>
    <dbReference type="NCBI Taxonomy" id="1915356"/>
    <lineage>
        <taxon>Eukaryota</taxon>
        <taxon>Metamonada</taxon>
        <taxon>Parabasalia</taxon>
        <taxon>Tritrichomonadida</taxon>
        <taxon>Tritrichomonadidae</taxon>
        <taxon>Tritrichomonas</taxon>
    </lineage>
</organism>
<dbReference type="PANTHER" id="PTHR24198:SF165">
    <property type="entry name" value="ANKYRIN REPEAT-CONTAINING PROTEIN-RELATED"/>
    <property type="match status" value="1"/>
</dbReference>
<name>A0ABR2HWN7_9EUKA</name>
<accession>A0ABR2HWN7</accession>
<dbReference type="InterPro" id="IPR036770">
    <property type="entry name" value="Ankyrin_rpt-contain_sf"/>
</dbReference>
<reference evidence="5 6" key="1">
    <citation type="submission" date="2024-04" db="EMBL/GenBank/DDBJ databases">
        <title>Tritrichomonas musculus Genome.</title>
        <authorList>
            <person name="Alves-Ferreira E."/>
            <person name="Grigg M."/>
            <person name="Lorenzi H."/>
            <person name="Galac M."/>
        </authorList>
    </citation>
    <scope>NUCLEOTIDE SEQUENCE [LARGE SCALE GENOMIC DNA]</scope>
    <source>
        <strain evidence="5 6">EAF2021</strain>
    </source>
</reference>
<proteinExistence type="predicted"/>
<evidence type="ECO:0000313" key="5">
    <source>
        <dbReference type="EMBL" id="KAK8853778.1"/>
    </source>
</evidence>
<comment type="caution">
    <text evidence="5">The sequence shown here is derived from an EMBL/GenBank/DDBJ whole genome shotgun (WGS) entry which is preliminary data.</text>
</comment>
<keyword evidence="1" id="KW-0677">Repeat</keyword>
<dbReference type="PROSITE" id="PS50172">
    <property type="entry name" value="BRCT"/>
    <property type="match status" value="1"/>
</dbReference>
<feature type="domain" description="BRCT" evidence="4">
    <location>
        <begin position="43"/>
        <end position="134"/>
    </location>
</feature>
<dbReference type="EMBL" id="JAPFFF010000021">
    <property type="protein sequence ID" value="KAK8853778.1"/>
    <property type="molecule type" value="Genomic_DNA"/>
</dbReference>
<dbReference type="Pfam" id="PF00533">
    <property type="entry name" value="BRCT"/>
    <property type="match status" value="1"/>
</dbReference>
<dbReference type="SUPFAM" id="SSF48403">
    <property type="entry name" value="Ankyrin repeat"/>
    <property type="match status" value="1"/>
</dbReference>
<dbReference type="Pfam" id="PF12796">
    <property type="entry name" value="Ank_2"/>
    <property type="match status" value="3"/>
</dbReference>
<sequence length="1143" mass="131482">MNQKGKKIIPLFPKATHELKIKAGFNFQNENLPKINQIPVPQGAEGCLLGINFVVTGRLPSLTSNHLKELIEKYGGNVASNISEKTDVVILGCEEVDPKIIQEAQNRSIQITDQDGIISFISNSNSLNVTTNTTQIYQPNCQAQQNICNLFPQAQNINSNYYNQQLLPLKPENFLNEEPPNIAHAIPIGQIQQQPQFNQYVPATGFNPYVPVQGPNQFLPTTGFNQYSSAAELNSYVPVQGSNQTVPSTGFNQFSPTAELNQCMSIQGPNQTVPSTVFNQFSPTAELNSYVPVQGSNQAVPSTGFNQFSPTAELNQCMPIQGPNQIVQNAGFNQFVPIQRPDQFVQNTSLYQYSSAAELNQCMPIQGSNQIVQSTVYNQFVPIQGPNQFVPAISFNQFAPIQRFNFASLVPRQITCDRPEYPKPKLQEITYKRPLIKPSTTKLTNASLREYLSDKKKLHQQILDYIDHSDNLEEHFQSLSQTIQEQKIQEFKYKLFEMLNLISKIADNHKRCRDFFSKIEKLLLIFKNEFSKYFSNYEIFDIFKNNKRLLLFLIEERIIHFDDKIISVISTFQFSFQYFHYFQPEINQIIKMINIDPVPQDFNEKRRKEECDEYVCQLIINDSIEDFITHVKKTNLSLNSKIQKSIFETNVFLYLKEPTLIEYSAFFGSSQIFKYLFFNGVSLTQSLWLYAIHGDNAEIFSILKDNHIEPEDSTFEECYNEAVKCHHNHIVNYIEINFLKIDSNIKSDFLIQYLENYNFLLLNEDSINPNAFFYFCCYNYFYIVNELLQIGNVDVNSIHINRFVNDDLKGRYHERIETALNCAIYNGNNEIVKLLLEQKGIDINIPSVIRQSRSMSVKDVMYEDIKTALIFAIEIENIEIIQLLLSFDDIDVNLQYENKELEFNDNLVDENTYGMVQGVNTFEQGTSLTRAIQKGNVEIVKLLLKHEKIDPNYLSLNIFDDCHYDGNDTFKRIEESALNMAVSVGKEEIVKLLLNNKADPNIYTNKYLNYRNNFTDDEMEQNEYESILCYDADSDEIIKSRYTALNIAIENGNVGMVRLLLDSEKVDINKASISDRYIPQEVKTPLFFAVENDELEIVKLLLEQKNIDINFKCNWRTKEMTAIDIANEKGNPEIISLLSKKAS</sequence>
<dbReference type="InterPro" id="IPR036420">
    <property type="entry name" value="BRCT_dom_sf"/>
</dbReference>
<dbReference type="InterPro" id="IPR001357">
    <property type="entry name" value="BRCT_dom"/>
</dbReference>
<dbReference type="Proteomes" id="UP001470230">
    <property type="component" value="Unassembled WGS sequence"/>
</dbReference>
<dbReference type="InterPro" id="IPR002110">
    <property type="entry name" value="Ankyrin_rpt"/>
</dbReference>
<evidence type="ECO:0000313" key="6">
    <source>
        <dbReference type="Proteomes" id="UP001470230"/>
    </source>
</evidence>
<keyword evidence="2 3" id="KW-0040">ANK repeat</keyword>
<dbReference type="SUPFAM" id="SSF52113">
    <property type="entry name" value="BRCT domain"/>
    <property type="match status" value="1"/>
</dbReference>
<dbReference type="Gene3D" id="3.40.50.10190">
    <property type="entry name" value="BRCT domain"/>
    <property type="match status" value="1"/>
</dbReference>
<dbReference type="SMART" id="SM00248">
    <property type="entry name" value="ANK"/>
    <property type="match status" value="8"/>
</dbReference>
<gene>
    <name evidence="5" type="ORF">M9Y10_016321</name>
</gene>
<dbReference type="PROSITE" id="PS50088">
    <property type="entry name" value="ANK_REPEAT"/>
    <property type="match status" value="1"/>
</dbReference>
<evidence type="ECO:0000256" key="2">
    <source>
        <dbReference type="ARBA" id="ARBA00023043"/>
    </source>
</evidence>
<evidence type="ECO:0000256" key="3">
    <source>
        <dbReference type="PROSITE-ProRule" id="PRU00023"/>
    </source>
</evidence>
<dbReference type="SMART" id="SM00292">
    <property type="entry name" value="BRCT"/>
    <property type="match status" value="1"/>
</dbReference>
<protein>
    <recommendedName>
        <fullName evidence="4">BRCT domain-containing protein</fullName>
    </recommendedName>
</protein>
<keyword evidence="6" id="KW-1185">Reference proteome</keyword>
<dbReference type="PANTHER" id="PTHR24198">
    <property type="entry name" value="ANKYRIN REPEAT AND PROTEIN KINASE DOMAIN-CONTAINING PROTEIN"/>
    <property type="match status" value="1"/>
</dbReference>